<dbReference type="AlphaFoldDB" id="A0AAJ2P6G0"/>
<comment type="caution">
    <text evidence="1">The sequence shown here is derived from an EMBL/GenBank/DDBJ whole genome shotgun (WGS) entry which is preliminary data.</text>
</comment>
<evidence type="ECO:0000313" key="2">
    <source>
        <dbReference type="Proteomes" id="UP001276398"/>
    </source>
</evidence>
<name>A0AAJ2P6G0_9BACT</name>
<organism evidence="1 2">
    <name type="scientific">Mesomycoplasma ovipneumoniae</name>
    <dbReference type="NCBI Taxonomy" id="29562"/>
    <lineage>
        <taxon>Bacteria</taxon>
        <taxon>Bacillati</taxon>
        <taxon>Mycoplasmatota</taxon>
        <taxon>Mycoplasmoidales</taxon>
        <taxon>Metamycoplasmataceae</taxon>
        <taxon>Mesomycoplasma</taxon>
    </lineage>
</organism>
<evidence type="ECO:0000313" key="1">
    <source>
        <dbReference type="EMBL" id="MDW2898299.1"/>
    </source>
</evidence>
<dbReference type="EMBL" id="JAWPEX010000008">
    <property type="protein sequence ID" value="MDW2898299.1"/>
    <property type="molecule type" value="Genomic_DNA"/>
</dbReference>
<protein>
    <submittedName>
        <fullName evidence="1">Uncharacterized protein</fullName>
    </submittedName>
</protein>
<sequence>MEKRDLESSVALGNYLALAHGNYDSNDLIFKNSIEIIHLKIHYTEIINQLDLLLD</sequence>
<gene>
    <name evidence="1" type="ORF">R7V77_03070</name>
</gene>
<reference evidence="1" key="1">
    <citation type="submission" date="2023-10" db="EMBL/GenBank/DDBJ databases">
        <title>Genome sequences of Mycoplasma ovipneumoniae isolated from goats.</title>
        <authorList>
            <person name="Spergser J."/>
        </authorList>
    </citation>
    <scope>NUCLEOTIDE SEQUENCE</scope>
    <source>
        <strain evidence="1">279</strain>
    </source>
</reference>
<dbReference type="RefSeq" id="WP_318052242.1">
    <property type="nucleotide sequence ID" value="NZ_JAWPEW010000062.1"/>
</dbReference>
<dbReference type="Proteomes" id="UP001276398">
    <property type="component" value="Unassembled WGS sequence"/>
</dbReference>
<accession>A0AAJ2P6G0</accession>
<proteinExistence type="predicted"/>